<dbReference type="SUPFAM" id="SSF51395">
    <property type="entry name" value="FMN-linked oxidoreductases"/>
    <property type="match status" value="1"/>
</dbReference>
<dbReference type="EMBL" id="BAABHF010000019">
    <property type="protein sequence ID" value="GAA4493663.1"/>
    <property type="molecule type" value="Genomic_DNA"/>
</dbReference>
<name>A0ABP8PWM4_9ACTN</name>
<evidence type="ECO:0000256" key="2">
    <source>
        <dbReference type="ARBA" id="ARBA00004725"/>
    </source>
</evidence>
<feature type="binding site" evidence="9">
    <location>
        <begin position="275"/>
        <end position="276"/>
    </location>
    <ligand>
        <name>FMN</name>
        <dbReference type="ChEBI" id="CHEBI:58210"/>
    </ligand>
</feature>
<keyword evidence="8 9" id="KW-0560">Oxidoreductase</keyword>
<comment type="function">
    <text evidence="9">Catalyzes the conversion of dihydroorotate to orotate.</text>
</comment>
<comment type="catalytic activity">
    <reaction evidence="9">
        <text>(S)-dihydroorotate + A = orotate + AH2</text>
        <dbReference type="Rhea" id="RHEA:18073"/>
        <dbReference type="ChEBI" id="CHEBI:13193"/>
        <dbReference type="ChEBI" id="CHEBI:17499"/>
        <dbReference type="ChEBI" id="CHEBI:30839"/>
        <dbReference type="ChEBI" id="CHEBI:30864"/>
    </reaction>
</comment>
<feature type="binding site" evidence="9">
    <location>
        <position position="137"/>
    </location>
    <ligand>
        <name>substrate</name>
    </ligand>
</feature>
<dbReference type="InterPro" id="IPR033888">
    <property type="entry name" value="DHOD_1B"/>
</dbReference>
<comment type="caution">
    <text evidence="9">Lacks conserved residue(s) required for the propagation of feature annotation.</text>
</comment>
<feature type="domain" description="Dihydroorotate dehydrogenase catalytic" evidence="10">
    <location>
        <begin position="19"/>
        <end position="296"/>
    </location>
</feature>
<evidence type="ECO:0000259" key="10">
    <source>
        <dbReference type="Pfam" id="PF01180"/>
    </source>
</evidence>
<dbReference type="Pfam" id="PF01180">
    <property type="entry name" value="DHO_dh"/>
    <property type="match status" value="1"/>
</dbReference>
<feature type="binding site" evidence="9">
    <location>
        <begin position="80"/>
        <end position="84"/>
    </location>
    <ligand>
        <name>substrate</name>
    </ligand>
</feature>
<feature type="binding site" evidence="9">
    <location>
        <begin position="56"/>
        <end position="57"/>
    </location>
    <ligand>
        <name>FMN</name>
        <dbReference type="ChEBI" id="CHEBI:58210"/>
    </ligand>
</feature>
<feature type="binding site" evidence="9">
    <location>
        <position position="56"/>
    </location>
    <ligand>
        <name>substrate</name>
    </ligand>
</feature>
<keyword evidence="12" id="KW-1185">Reference proteome</keyword>
<dbReference type="NCBIfam" id="NF005574">
    <property type="entry name" value="PRK07259.1"/>
    <property type="match status" value="1"/>
</dbReference>
<protein>
    <recommendedName>
        <fullName evidence="9">Dihydroorotate dehydrogenase</fullName>
        <shortName evidence="9">DHOD</shortName>
        <shortName evidence="9">DHODase</shortName>
        <shortName evidence="9">DHOdehase</shortName>
        <ecNumber evidence="9">1.3.-.-</ecNumber>
    </recommendedName>
</protein>
<dbReference type="Gene3D" id="3.20.20.70">
    <property type="entry name" value="Aldolase class I"/>
    <property type="match status" value="1"/>
</dbReference>
<keyword evidence="4 9" id="KW-0963">Cytoplasm</keyword>
<evidence type="ECO:0000313" key="12">
    <source>
        <dbReference type="Proteomes" id="UP001500503"/>
    </source>
</evidence>
<dbReference type="InterPro" id="IPR049622">
    <property type="entry name" value="Dihydroorotate_DH_I"/>
</dbReference>
<evidence type="ECO:0000256" key="8">
    <source>
        <dbReference type="ARBA" id="ARBA00023002"/>
    </source>
</evidence>
<dbReference type="PANTHER" id="PTHR48109">
    <property type="entry name" value="DIHYDROOROTATE DEHYDROGENASE (QUINONE), MITOCHONDRIAL-RELATED"/>
    <property type="match status" value="1"/>
</dbReference>
<dbReference type="InterPro" id="IPR050074">
    <property type="entry name" value="DHO_dehydrogenase"/>
</dbReference>
<evidence type="ECO:0000256" key="6">
    <source>
        <dbReference type="ARBA" id="ARBA00022643"/>
    </source>
</evidence>
<dbReference type="CDD" id="cd04740">
    <property type="entry name" value="DHOD_1B_like"/>
    <property type="match status" value="1"/>
</dbReference>
<gene>
    <name evidence="9" type="primary">pyrD</name>
    <name evidence="11" type="ORF">GCM10023191_031420</name>
</gene>
<accession>A0ABP8PWM4</accession>
<dbReference type="PROSITE" id="PS00912">
    <property type="entry name" value="DHODEHASE_2"/>
    <property type="match status" value="1"/>
</dbReference>
<dbReference type="InterPro" id="IPR001295">
    <property type="entry name" value="Dihydroorotate_DH_CS"/>
</dbReference>
<evidence type="ECO:0000256" key="3">
    <source>
        <dbReference type="ARBA" id="ARBA00008008"/>
    </source>
</evidence>
<evidence type="ECO:0000256" key="9">
    <source>
        <dbReference type="HAMAP-Rule" id="MF_00224"/>
    </source>
</evidence>
<evidence type="ECO:0000256" key="1">
    <source>
        <dbReference type="ARBA" id="ARBA00004496"/>
    </source>
</evidence>
<dbReference type="PIRSF" id="PIRSF000164">
    <property type="entry name" value="DHO_oxidase"/>
    <property type="match status" value="1"/>
</dbReference>
<comment type="cofactor">
    <cofactor evidence="9">
        <name>FMN</name>
        <dbReference type="ChEBI" id="CHEBI:58210"/>
    </cofactor>
    <text evidence="9">Binds 1 FMN per subunit.</text>
</comment>
<evidence type="ECO:0000256" key="4">
    <source>
        <dbReference type="ARBA" id="ARBA00022490"/>
    </source>
</evidence>
<feature type="binding site" evidence="9">
    <location>
        <position position="175"/>
    </location>
    <ligand>
        <name>FMN</name>
        <dbReference type="ChEBI" id="CHEBI:58210"/>
    </ligand>
</feature>
<dbReference type="EC" id="1.3.-.-" evidence="9"/>
<sequence>MQEVSLDGPGPTAAERLVTRLGPLTLRNPVLPASGCFGPELASVMPVDRLGAAVTKTVFSDVRSGNPAHRITETRNGMLNSVGIPSIGATRWRAETLPALLDCGVPLVISLGGLAEADYRRVAEDLTGVPAAAFELNVSCPNLEAGGVELGADPAAVTRTVAGVREVTDLPLLVKLTPNVASVVELAQAAVRGGADAVVVANTFVGMAIDLHRRRPVIGNGVGGWSGPAAKPLILRMVWQVAEAVDVPIVGCGGITSAHDVAEYLVAGASAVQVGTATFTRPQIMTEIIADLPRVLDELGVSRVTELIGTLRSDARPSPERTTP</sequence>
<dbReference type="InterPro" id="IPR005720">
    <property type="entry name" value="Dihydroorotate_DH_cat"/>
</dbReference>
<proteinExistence type="inferred from homology"/>
<feature type="binding site" evidence="9">
    <location>
        <position position="227"/>
    </location>
    <ligand>
        <name>FMN</name>
        <dbReference type="ChEBI" id="CHEBI:58210"/>
    </ligand>
</feature>
<evidence type="ECO:0000256" key="7">
    <source>
        <dbReference type="ARBA" id="ARBA00022975"/>
    </source>
</evidence>
<dbReference type="NCBIfam" id="TIGR01037">
    <property type="entry name" value="pyrD_sub1_fam"/>
    <property type="match status" value="1"/>
</dbReference>
<organism evidence="11 12">
    <name type="scientific">Actinoallomurus oryzae</name>
    <dbReference type="NCBI Taxonomy" id="502180"/>
    <lineage>
        <taxon>Bacteria</taxon>
        <taxon>Bacillati</taxon>
        <taxon>Actinomycetota</taxon>
        <taxon>Actinomycetes</taxon>
        <taxon>Streptosporangiales</taxon>
        <taxon>Thermomonosporaceae</taxon>
        <taxon>Actinoallomurus</taxon>
    </lineage>
</organism>
<evidence type="ECO:0000256" key="5">
    <source>
        <dbReference type="ARBA" id="ARBA00022630"/>
    </source>
</evidence>
<dbReference type="InterPro" id="IPR013785">
    <property type="entry name" value="Aldolase_TIM"/>
</dbReference>
<dbReference type="PANTHER" id="PTHR48109:SF1">
    <property type="entry name" value="DIHYDROOROTATE DEHYDROGENASE (FUMARATE)"/>
    <property type="match status" value="1"/>
</dbReference>
<comment type="similarity">
    <text evidence="3 9">Belongs to the dihydroorotate dehydrogenase family. Type 1 subfamily.</text>
</comment>
<dbReference type="RefSeq" id="WP_345463808.1">
    <property type="nucleotide sequence ID" value="NZ_BAABHF010000019.1"/>
</dbReference>
<keyword evidence="6 9" id="KW-0288">FMN</keyword>
<keyword evidence="5 9" id="KW-0285">Flavoprotein</keyword>
<keyword evidence="7 9" id="KW-0665">Pyrimidine biosynthesis</keyword>
<feature type="binding site" evidence="9">
    <location>
        <position position="137"/>
    </location>
    <ligand>
        <name>FMN</name>
        <dbReference type="ChEBI" id="CHEBI:58210"/>
    </ligand>
</feature>
<evidence type="ECO:0000313" key="11">
    <source>
        <dbReference type="EMBL" id="GAA4493663.1"/>
    </source>
</evidence>
<feature type="binding site" evidence="9">
    <location>
        <position position="34"/>
    </location>
    <ligand>
        <name>FMN</name>
        <dbReference type="ChEBI" id="CHEBI:58210"/>
    </ligand>
</feature>
<dbReference type="HAMAP" id="MF_00224">
    <property type="entry name" value="DHO_dh_type1"/>
    <property type="match status" value="1"/>
</dbReference>
<comment type="subcellular location">
    <subcellularLocation>
        <location evidence="1 9">Cytoplasm</location>
    </subcellularLocation>
</comment>
<reference evidence="12" key="1">
    <citation type="journal article" date="2019" name="Int. J. Syst. Evol. Microbiol.">
        <title>The Global Catalogue of Microorganisms (GCM) 10K type strain sequencing project: providing services to taxonomists for standard genome sequencing and annotation.</title>
        <authorList>
            <consortium name="The Broad Institute Genomics Platform"/>
            <consortium name="The Broad Institute Genome Sequencing Center for Infectious Disease"/>
            <person name="Wu L."/>
            <person name="Ma J."/>
        </authorList>
    </citation>
    <scope>NUCLEOTIDE SEQUENCE [LARGE SCALE GENOMIC DNA]</scope>
    <source>
        <strain evidence="12">JCM 17933</strain>
    </source>
</reference>
<comment type="caution">
    <text evidence="11">The sequence shown here is derived from an EMBL/GenBank/DDBJ whole genome shotgun (WGS) entry which is preliminary data.</text>
</comment>
<comment type="pathway">
    <text evidence="2 9">Pyrimidine metabolism; UMP biosynthesis via de novo pathway.</text>
</comment>
<dbReference type="InterPro" id="IPR024920">
    <property type="entry name" value="Dihydroorotate_DH_1"/>
</dbReference>
<feature type="binding site" evidence="9">
    <location>
        <begin position="253"/>
        <end position="254"/>
    </location>
    <ligand>
        <name>FMN</name>
        <dbReference type="ChEBI" id="CHEBI:58210"/>
    </ligand>
</feature>
<dbReference type="Proteomes" id="UP001500503">
    <property type="component" value="Unassembled WGS sequence"/>
</dbReference>
<dbReference type="InterPro" id="IPR012135">
    <property type="entry name" value="Dihydroorotate_DH_1_2"/>
</dbReference>
<feature type="binding site" evidence="9">
    <location>
        <begin position="202"/>
        <end position="203"/>
    </location>
    <ligand>
        <name>substrate</name>
    </ligand>
</feature>
<feature type="active site" description="Nucleophile" evidence="9">
    <location>
        <position position="140"/>
    </location>
</feature>